<feature type="site" description="May be catalytically important" evidence="2">
    <location>
        <position position="200"/>
    </location>
</feature>
<feature type="compositionally biased region" description="Polar residues" evidence="3">
    <location>
        <begin position="18"/>
        <end position="28"/>
    </location>
</feature>
<sequence>MFKESDLADVPVGADAQATLSSSNTSGYPTRGNGQDDPRRLSEGSQKPQKATSKPLEDVQGRGDTRGIALERAGVTDVRYPATALDPDGIVRSTIVNLEMSVAVPAESKGTHMSRFIEIVQADERALSPESVVSMLRTMQERLEAQEARLALEFPLFMEREAPVTKSKGMIDVGCGFVGTIDGDVIDLVQKVVVTVTSLCPCSKEISEYGAHNQRGALTIELRTRTDENGLPVTLPMGDLIYAAEESASCRIYPVLKRPDERWITMEAYENPVFVEDMVRGVAKRLQADERVQSFRVHARNFESIHGHDAFAETSWSR</sequence>
<accession>A0A518F0E3</accession>
<feature type="region of interest" description="Disordered" evidence="3">
    <location>
        <begin position="1"/>
        <end position="70"/>
    </location>
</feature>
<dbReference type="Pfam" id="PF02649">
    <property type="entry name" value="GCHY-1"/>
    <property type="match status" value="1"/>
</dbReference>
<dbReference type="HAMAP" id="MF_01527_B">
    <property type="entry name" value="GTP_cyclohydrol_B"/>
    <property type="match status" value="1"/>
</dbReference>
<dbReference type="InterPro" id="IPR003801">
    <property type="entry name" value="GTP_cyclohydrolase_FolE2/MptA"/>
</dbReference>
<evidence type="ECO:0000256" key="3">
    <source>
        <dbReference type="SAM" id="MobiDB-lite"/>
    </source>
</evidence>
<dbReference type="Proteomes" id="UP000320390">
    <property type="component" value="Chromosome"/>
</dbReference>
<keyword evidence="5" id="KW-1185">Reference proteome</keyword>
<evidence type="ECO:0000313" key="5">
    <source>
        <dbReference type="Proteomes" id="UP000320390"/>
    </source>
</evidence>
<evidence type="ECO:0000256" key="2">
    <source>
        <dbReference type="HAMAP-Rule" id="MF_01527"/>
    </source>
</evidence>
<evidence type="ECO:0000313" key="4">
    <source>
        <dbReference type="EMBL" id="QDV09810.1"/>
    </source>
</evidence>
<comment type="catalytic activity">
    <reaction evidence="2">
        <text>GTP + H2O = 7,8-dihydroneopterin 3'-triphosphate + formate + H(+)</text>
        <dbReference type="Rhea" id="RHEA:17473"/>
        <dbReference type="ChEBI" id="CHEBI:15377"/>
        <dbReference type="ChEBI" id="CHEBI:15378"/>
        <dbReference type="ChEBI" id="CHEBI:15740"/>
        <dbReference type="ChEBI" id="CHEBI:37565"/>
        <dbReference type="ChEBI" id="CHEBI:58462"/>
        <dbReference type="EC" id="3.5.4.16"/>
    </reaction>
</comment>
<dbReference type="InterPro" id="IPR022838">
    <property type="entry name" value="GTP_cyclohydrolase_FolE2"/>
</dbReference>
<dbReference type="NCBIfam" id="NF010200">
    <property type="entry name" value="PRK13674.1-1"/>
    <property type="match status" value="1"/>
</dbReference>
<feature type="compositionally biased region" description="Polar residues" evidence="3">
    <location>
        <begin position="43"/>
        <end position="52"/>
    </location>
</feature>
<dbReference type="Gene3D" id="3.10.270.10">
    <property type="entry name" value="Urate Oxidase"/>
    <property type="match status" value="1"/>
</dbReference>
<dbReference type="AlphaFoldDB" id="A0A518F0E3"/>
<dbReference type="OrthoDB" id="9774824at2"/>
<reference evidence="4 5" key="1">
    <citation type="submission" date="2019-02" db="EMBL/GenBank/DDBJ databases">
        <title>Deep-cultivation of Planctomycetes and their phenomic and genomic characterization uncovers novel biology.</title>
        <authorList>
            <person name="Wiegand S."/>
            <person name="Jogler M."/>
            <person name="Boedeker C."/>
            <person name="Pinto D."/>
            <person name="Vollmers J."/>
            <person name="Rivas-Marin E."/>
            <person name="Kohn T."/>
            <person name="Peeters S.H."/>
            <person name="Heuer A."/>
            <person name="Rast P."/>
            <person name="Oberbeckmann S."/>
            <person name="Bunk B."/>
            <person name="Jeske O."/>
            <person name="Meyerdierks A."/>
            <person name="Storesund J.E."/>
            <person name="Kallscheuer N."/>
            <person name="Luecker S."/>
            <person name="Lage O.M."/>
            <person name="Pohl T."/>
            <person name="Merkel B.J."/>
            <person name="Hornburger P."/>
            <person name="Mueller R.-W."/>
            <person name="Bruemmer F."/>
            <person name="Labrenz M."/>
            <person name="Spormann A.M."/>
            <person name="Op den Camp H."/>
            <person name="Overmann J."/>
            <person name="Amann R."/>
            <person name="Jetten M.S.M."/>
            <person name="Mascher T."/>
            <person name="Medema M.H."/>
            <person name="Devos D.P."/>
            <person name="Kaster A.-K."/>
            <person name="Ovreas L."/>
            <person name="Rohde M."/>
            <person name="Galperin M.Y."/>
            <person name="Jogler C."/>
        </authorList>
    </citation>
    <scope>NUCLEOTIDE SEQUENCE [LARGE SCALE GENOMIC DNA]</scope>
    <source>
        <strain evidence="4 5">Poly30</strain>
    </source>
</reference>
<organism evidence="4 5">
    <name type="scientific">Saltatorellus ferox</name>
    <dbReference type="NCBI Taxonomy" id="2528018"/>
    <lineage>
        <taxon>Bacteria</taxon>
        <taxon>Pseudomonadati</taxon>
        <taxon>Planctomycetota</taxon>
        <taxon>Planctomycetia</taxon>
        <taxon>Planctomycetia incertae sedis</taxon>
        <taxon>Saltatorellus</taxon>
    </lineage>
</organism>
<protein>
    <recommendedName>
        <fullName evidence="2">GTP cyclohydrolase FolE2</fullName>
        <ecNumber evidence="2">3.5.4.16</ecNumber>
    </recommendedName>
</protein>
<keyword evidence="1 2" id="KW-0378">Hydrolase</keyword>
<name>A0A518F0E3_9BACT</name>
<comment type="pathway">
    <text evidence="2">Cofactor biosynthesis; 7,8-dihydroneopterin triphosphate biosynthesis; 7,8-dihydroneopterin triphosphate from GTP: step 1/1.</text>
</comment>
<dbReference type="PANTHER" id="PTHR36445">
    <property type="entry name" value="GTP CYCLOHYDROLASE MPTA"/>
    <property type="match status" value="1"/>
</dbReference>
<dbReference type="UniPathway" id="UPA00848">
    <property type="reaction ID" value="UER00151"/>
</dbReference>
<comment type="similarity">
    <text evidence="2">Belongs to the GTP cyclohydrolase IV family.</text>
</comment>
<feature type="compositionally biased region" description="Basic and acidic residues" evidence="3">
    <location>
        <begin position="55"/>
        <end position="65"/>
    </location>
</feature>
<dbReference type="GO" id="GO:0046654">
    <property type="term" value="P:tetrahydrofolate biosynthetic process"/>
    <property type="evidence" value="ECO:0007669"/>
    <property type="project" value="UniProtKB-UniRule"/>
</dbReference>
<dbReference type="RefSeq" id="WP_145204855.1">
    <property type="nucleotide sequence ID" value="NZ_CP036434.1"/>
</dbReference>
<dbReference type="EC" id="3.5.4.16" evidence="2"/>
<evidence type="ECO:0000256" key="1">
    <source>
        <dbReference type="ARBA" id="ARBA00022801"/>
    </source>
</evidence>
<gene>
    <name evidence="2 4" type="primary">folE2</name>
    <name evidence="4" type="ORF">Poly30_53700</name>
</gene>
<dbReference type="GO" id="GO:0003934">
    <property type="term" value="F:GTP cyclohydrolase I activity"/>
    <property type="evidence" value="ECO:0007669"/>
    <property type="project" value="UniProtKB-UniRule"/>
</dbReference>
<proteinExistence type="inferred from homology"/>
<comment type="function">
    <text evidence="2">Converts GTP to 7,8-dihydroneopterin triphosphate.</text>
</comment>
<dbReference type="PANTHER" id="PTHR36445:SF1">
    <property type="entry name" value="GTP CYCLOHYDROLASE MPTA"/>
    <property type="match status" value="1"/>
</dbReference>
<dbReference type="EMBL" id="CP036434">
    <property type="protein sequence ID" value="QDV09810.1"/>
    <property type="molecule type" value="Genomic_DNA"/>
</dbReference>